<accession>A0A066VTP4</accession>
<dbReference type="GO" id="GO:0030126">
    <property type="term" value="C:COPI vesicle coat"/>
    <property type="evidence" value="ECO:0007669"/>
    <property type="project" value="UniProtKB-UniRule"/>
</dbReference>
<dbReference type="InterPro" id="IPR028565">
    <property type="entry name" value="MHD"/>
</dbReference>
<feature type="region of interest" description="Disordered" evidence="13">
    <location>
        <begin position="303"/>
        <end position="323"/>
    </location>
</feature>
<dbReference type="SUPFAM" id="SSF49447">
    <property type="entry name" value="Second domain of Mu2 adaptin subunit (ap50) of ap2 adaptor"/>
    <property type="match status" value="1"/>
</dbReference>
<dbReference type="Gene3D" id="3.30.450.60">
    <property type="match status" value="1"/>
</dbReference>
<dbReference type="PANTHER" id="PTHR10121">
    <property type="entry name" value="COATOMER SUBUNIT DELTA"/>
    <property type="match status" value="1"/>
</dbReference>
<dbReference type="RefSeq" id="XP_013241965.1">
    <property type="nucleotide sequence ID" value="XM_013386511.1"/>
</dbReference>
<protein>
    <recommendedName>
        <fullName evidence="11">Coatomer subunit delta</fullName>
    </recommendedName>
</protein>
<evidence type="ECO:0000256" key="9">
    <source>
        <dbReference type="ARBA" id="ARBA00023136"/>
    </source>
</evidence>
<dbReference type="CDD" id="cd22249">
    <property type="entry name" value="UDM1_RNF168_RNF169-like"/>
    <property type="match status" value="1"/>
</dbReference>
<comment type="subcellular location">
    <subcellularLocation>
        <location evidence="11">Cytoplasm</location>
    </subcellularLocation>
    <subcellularLocation>
        <location evidence="1 11">Golgi apparatus membrane</location>
        <topology evidence="1 11">Peripheral membrane protein</topology>
        <orientation evidence="1 11">Cytoplasmic side</orientation>
    </subcellularLocation>
    <subcellularLocation>
        <location evidence="11">Cytoplasmic vesicle</location>
        <location evidence="11">COPI-coated vesicle membrane</location>
        <topology evidence="11">Peripheral membrane protein</topology>
        <orientation evidence="11">Cytoplasmic side</orientation>
    </subcellularLocation>
</comment>
<evidence type="ECO:0000256" key="3">
    <source>
        <dbReference type="ARBA" id="ARBA00011775"/>
    </source>
</evidence>
<keyword evidence="8 11" id="KW-0333">Golgi apparatus</keyword>
<evidence type="ECO:0000256" key="5">
    <source>
        <dbReference type="ARBA" id="ARBA00022490"/>
    </source>
</evidence>
<keyword evidence="4 11" id="KW-0813">Transport</keyword>
<dbReference type="InterPro" id="IPR027059">
    <property type="entry name" value="Coatomer_dsu"/>
</dbReference>
<dbReference type="SUPFAM" id="SSF64356">
    <property type="entry name" value="SNARE-like"/>
    <property type="match status" value="1"/>
</dbReference>
<evidence type="ECO:0000256" key="8">
    <source>
        <dbReference type="ARBA" id="ARBA00023034"/>
    </source>
</evidence>
<evidence type="ECO:0000256" key="10">
    <source>
        <dbReference type="ARBA" id="ARBA00023329"/>
    </source>
</evidence>
<dbReference type="InterPro" id="IPR011012">
    <property type="entry name" value="Longin-like_dom_sf"/>
</dbReference>
<evidence type="ECO:0000259" key="14">
    <source>
        <dbReference type="PROSITE" id="PS51072"/>
    </source>
</evidence>
<evidence type="ECO:0000256" key="7">
    <source>
        <dbReference type="ARBA" id="ARBA00022927"/>
    </source>
</evidence>
<evidence type="ECO:0000256" key="4">
    <source>
        <dbReference type="ARBA" id="ARBA00022448"/>
    </source>
</evidence>
<dbReference type="AlphaFoldDB" id="A0A066VTP4"/>
<dbReference type="EMBL" id="JMSN01000072">
    <property type="protein sequence ID" value="KDN42184.1"/>
    <property type="molecule type" value="Genomic_DNA"/>
</dbReference>
<dbReference type="GO" id="GO:0000139">
    <property type="term" value="C:Golgi membrane"/>
    <property type="evidence" value="ECO:0007669"/>
    <property type="project" value="UniProtKB-SubCell"/>
</dbReference>
<keyword evidence="10" id="KW-0968">Cytoplasmic vesicle</keyword>
<keyword evidence="9 11" id="KW-0472">Membrane</keyword>
<dbReference type="GO" id="GO:0051645">
    <property type="term" value="P:Golgi localization"/>
    <property type="evidence" value="ECO:0007669"/>
    <property type="project" value="TreeGrafter"/>
</dbReference>
<dbReference type="PANTHER" id="PTHR10121:SF0">
    <property type="entry name" value="COATOMER SUBUNIT DELTA"/>
    <property type="match status" value="1"/>
</dbReference>
<feature type="domain" description="MHD" evidence="14">
    <location>
        <begin position="330"/>
        <end position="593"/>
    </location>
</feature>
<comment type="subunit">
    <text evidence="3 11">Oligomeric complex that consists of at least the alpha, beta, beta', gamma, delta, epsilon and zeta subunits.</text>
</comment>
<keyword evidence="7 11" id="KW-0653">Protein transport</keyword>
<sequence length="593" mass="62657">MVVLAASICTRGGKPIISRQFRDMSRSRVEVLLSSFPKLISSNSQHTSIETDSVRYVYQPLEDLYMILITNKNSNILQDIDTLHLFSRLVTDMCGSATSMTASGALGGAGMYGKIGSGRVDERQVLRLSFELLGAFDEVIAMGYRENVSLMQIKNTLEMESHEEKIQEIIERNKEQEAKEELKRRAKQLEMQRREATRRGVPASNFGAQMAAGGPGGFASVQQQAPATVHRENLGADRSGTGSTGALLAKPFKGKGMQLGKKAKTTSILGDAGAAAAAAAAASEAANEAASASAPAPVGSQSAATIASTRTPSASAAASDPSSLLPPISREAVHILVRERISLQADRDGSVTSMELKGDLEVRISDPALAKVRLSLADTAALSGGDAAMNWKTHPHVDKAQWSAGKVIALKDANKSFPVNQTLGVLRWRNTALGKDESNVPISITCWPSPNTEGGAEVTIEFNTDALETSAPDAVLRGVSLIIPLPATLADPALDVAIGEVAVGEAHVAEEGDALIWLLGDELRAGESGSLEFTVSNGVEGEDVSSFFPVQVDFWGESTIGKVQVASIVSTANDSNVSFSQQSILSPESYHVG</sequence>
<reference evidence="15 16" key="1">
    <citation type="submission" date="2014-05" db="EMBL/GenBank/DDBJ databases">
        <title>Draft genome sequence of a rare smut relative, Tilletiaria anomala UBC 951.</title>
        <authorList>
            <consortium name="DOE Joint Genome Institute"/>
            <person name="Toome M."/>
            <person name="Kuo A."/>
            <person name="Henrissat B."/>
            <person name="Lipzen A."/>
            <person name="Tritt A."/>
            <person name="Yoshinaga Y."/>
            <person name="Zane M."/>
            <person name="Barry K."/>
            <person name="Grigoriev I.V."/>
            <person name="Spatafora J.W."/>
            <person name="Aimea M.C."/>
        </authorList>
    </citation>
    <scope>NUCLEOTIDE SEQUENCE [LARGE SCALE GENOMIC DNA]</scope>
    <source>
        <strain evidence="15 16">UBC 951</strain>
    </source>
</reference>
<dbReference type="Proteomes" id="UP000027361">
    <property type="component" value="Unassembled WGS sequence"/>
</dbReference>
<comment type="function">
    <text evidence="11">The coatomer is a cytosolic protein complex that binds to dilysine motifs and reversibly associates with Golgi non-clathrin-coated vesicles, which further mediate biosynthetic protein transport from the ER, via the Golgi up to the trans Golgi network.</text>
</comment>
<gene>
    <name evidence="15" type="ORF">K437DRAFT_237880</name>
</gene>
<dbReference type="GeneID" id="25262969"/>
<evidence type="ECO:0000256" key="13">
    <source>
        <dbReference type="SAM" id="MobiDB-lite"/>
    </source>
</evidence>
<dbReference type="HOGENOM" id="CLU_019988_3_0_1"/>
<keyword evidence="6 11" id="KW-0931">ER-Golgi transport</keyword>
<evidence type="ECO:0000256" key="12">
    <source>
        <dbReference type="SAM" id="Coils"/>
    </source>
</evidence>
<keyword evidence="16" id="KW-1185">Reference proteome</keyword>
<organism evidence="15 16">
    <name type="scientific">Tilletiaria anomala (strain ATCC 24038 / CBS 436.72 / UBC 951)</name>
    <dbReference type="NCBI Taxonomy" id="1037660"/>
    <lineage>
        <taxon>Eukaryota</taxon>
        <taxon>Fungi</taxon>
        <taxon>Dikarya</taxon>
        <taxon>Basidiomycota</taxon>
        <taxon>Ustilaginomycotina</taxon>
        <taxon>Exobasidiomycetes</taxon>
        <taxon>Georgefischeriales</taxon>
        <taxon>Tilletiariaceae</taxon>
        <taxon>Tilletiaria</taxon>
    </lineage>
</organism>
<evidence type="ECO:0000256" key="1">
    <source>
        <dbReference type="ARBA" id="ARBA00004255"/>
    </source>
</evidence>
<dbReference type="Gene3D" id="2.60.40.1170">
    <property type="entry name" value="Mu homology domain, subdomain B"/>
    <property type="match status" value="2"/>
</dbReference>
<dbReference type="Pfam" id="PF00928">
    <property type="entry name" value="Adap_comp_sub"/>
    <property type="match status" value="1"/>
</dbReference>
<keyword evidence="12" id="KW-0175">Coiled coil</keyword>
<dbReference type="GO" id="GO:0006888">
    <property type="term" value="P:endoplasmic reticulum to Golgi vesicle-mediated transport"/>
    <property type="evidence" value="ECO:0007669"/>
    <property type="project" value="TreeGrafter"/>
</dbReference>
<dbReference type="FunFam" id="3.30.450.60:FF:000003">
    <property type="entry name" value="Coatomer subunit delta"/>
    <property type="match status" value="1"/>
</dbReference>
<evidence type="ECO:0000256" key="6">
    <source>
        <dbReference type="ARBA" id="ARBA00022892"/>
    </source>
</evidence>
<evidence type="ECO:0000256" key="2">
    <source>
        <dbReference type="ARBA" id="ARBA00010516"/>
    </source>
</evidence>
<name>A0A066VTP4_TILAU</name>
<dbReference type="InParanoid" id="A0A066VTP4"/>
<dbReference type="STRING" id="1037660.A0A066VTP4"/>
<dbReference type="GO" id="GO:0015031">
    <property type="term" value="P:protein transport"/>
    <property type="evidence" value="ECO:0007669"/>
    <property type="project" value="UniProtKB-KW"/>
</dbReference>
<dbReference type="CDD" id="cd09254">
    <property type="entry name" value="AP_delta-COPI_MHD"/>
    <property type="match status" value="1"/>
</dbReference>
<feature type="coiled-coil region" evidence="12">
    <location>
        <begin position="159"/>
        <end position="199"/>
    </location>
</feature>
<keyword evidence="5 11" id="KW-0963">Cytoplasm</keyword>
<dbReference type="OMA" id="VQFRTHP"/>
<evidence type="ECO:0000313" key="16">
    <source>
        <dbReference type="Proteomes" id="UP000027361"/>
    </source>
</evidence>
<dbReference type="InterPro" id="IPR036168">
    <property type="entry name" value="AP2_Mu_C_sf"/>
</dbReference>
<comment type="caution">
    <text evidence="15">The sequence shown here is derived from an EMBL/GenBank/DDBJ whole genome shotgun (WGS) entry which is preliminary data.</text>
</comment>
<proteinExistence type="inferred from homology"/>
<comment type="similarity">
    <text evidence="2 11">Belongs to the adaptor complexes medium subunit family. Delta-COP subfamily.</text>
</comment>
<evidence type="ECO:0000313" key="15">
    <source>
        <dbReference type="EMBL" id="KDN42184.1"/>
    </source>
</evidence>
<dbReference type="OrthoDB" id="10266042at2759"/>
<dbReference type="PROSITE" id="PS51072">
    <property type="entry name" value="MHD"/>
    <property type="match status" value="1"/>
</dbReference>
<dbReference type="CDD" id="cd14830">
    <property type="entry name" value="Delta_COP_N"/>
    <property type="match status" value="1"/>
</dbReference>
<dbReference type="GO" id="GO:0006890">
    <property type="term" value="P:retrograde vesicle-mediated transport, Golgi to endoplasmic reticulum"/>
    <property type="evidence" value="ECO:0007669"/>
    <property type="project" value="UniProtKB-UniRule"/>
</dbReference>
<evidence type="ECO:0000256" key="11">
    <source>
        <dbReference type="RuleBase" id="RU366052"/>
    </source>
</evidence>